<name>A0A817B1Z6_BRANA</name>
<sequence length="110" mass="12368">MALGEIFMEIEDRVVEEKNLERLENLVEILHEEGSKSVSKASCGVHSKVSCLCERERERDAKEAIRSFVGSVGICLYAIRLNKNIDVDVANPSATNRPSLMERRATSIYL</sequence>
<proteinExistence type="predicted"/>
<dbReference type="Proteomes" id="UP001295469">
    <property type="component" value="Chromosome A10"/>
</dbReference>
<dbReference type="EMBL" id="HG994364">
    <property type="protein sequence ID" value="CAF2315314.1"/>
    <property type="molecule type" value="Genomic_DNA"/>
</dbReference>
<dbReference type="AlphaFoldDB" id="A0A817B1Z6"/>
<gene>
    <name evidence="1" type="ORF">DARMORV10_A10P05460.1</name>
</gene>
<evidence type="ECO:0000313" key="1">
    <source>
        <dbReference type="EMBL" id="CAF2315314.1"/>
    </source>
</evidence>
<reference evidence="1" key="1">
    <citation type="submission" date="2021-01" db="EMBL/GenBank/DDBJ databases">
        <authorList>
            <consortium name="Genoscope - CEA"/>
            <person name="William W."/>
        </authorList>
    </citation>
    <scope>NUCLEOTIDE SEQUENCE</scope>
</reference>
<protein>
    <submittedName>
        <fullName evidence="1">(rape) hypothetical protein</fullName>
    </submittedName>
</protein>
<organism evidence="1">
    <name type="scientific">Brassica napus</name>
    <name type="common">Rape</name>
    <dbReference type="NCBI Taxonomy" id="3708"/>
    <lineage>
        <taxon>Eukaryota</taxon>
        <taxon>Viridiplantae</taxon>
        <taxon>Streptophyta</taxon>
        <taxon>Embryophyta</taxon>
        <taxon>Tracheophyta</taxon>
        <taxon>Spermatophyta</taxon>
        <taxon>Magnoliopsida</taxon>
        <taxon>eudicotyledons</taxon>
        <taxon>Gunneridae</taxon>
        <taxon>Pentapetalae</taxon>
        <taxon>rosids</taxon>
        <taxon>malvids</taxon>
        <taxon>Brassicales</taxon>
        <taxon>Brassicaceae</taxon>
        <taxon>Brassiceae</taxon>
        <taxon>Brassica</taxon>
    </lineage>
</organism>
<accession>A0A817B1Z6</accession>